<dbReference type="InterPro" id="IPR023885">
    <property type="entry name" value="4Fe4S-binding_SPASM_dom"/>
</dbReference>
<evidence type="ECO:0000256" key="3">
    <source>
        <dbReference type="ARBA" id="ARBA00022691"/>
    </source>
</evidence>
<dbReference type="CDD" id="cd21123">
    <property type="entry name" value="SPASM_MftC-like"/>
    <property type="match status" value="1"/>
</dbReference>
<evidence type="ECO:0000313" key="8">
    <source>
        <dbReference type="EMBL" id="SEQ43542.1"/>
    </source>
</evidence>
<keyword evidence="5" id="KW-0408">Iron</keyword>
<keyword evidence="3" id="KW-0949">S-adenosyl-L-methionine</keyword>
<keyword evidence="6" id="KW-0411">Iron-sulfur</keyword>
<dbReference type="Pfam" id="PF04055">
    <property type="entry name" value="Radical_SAM"/>
    <property type="match status" value="1"/>
</dbReference>
<dbReference type="InterPro" id="IPR058240">
    <property type="entry name" value="rSAM_sf"/>
</dbReference>
<dbReference type="InterPro" id="IPR013785">
    <property type="entry name" value="Aldolase_TIM"/>
</dbReference>
<evidence type="ECO:0000259" key="7">
    <source>
        <dbReference type="PROSITE" id="PS51918"/>
    </source>
</evidence>
<dbReference type="NCBIfam" id="TIGR04053">
    <property type="entry name" value="TIGR04053 family radical SAM/SPASM domain-containing protein"/>
    <property type="match status" value="1"/>
</dbReference>
<protein>
    <submittedName>
        <fullName evidence="8">Radical SAM protein, BA_1875 family</fullName>
    </submittedName>
</protein>
<proteinExistence type="predicted"/>
<dbReference type="PANTHER" id="PTHR11228">
    <property type="entry name" value="RADICAL SAM DOMAIN PROTEIN"/>
    <property type="match status" value="1"/>
</dbReference>
<evidence type="ECO:0000256" key="4">
    <source>
        <dbReference type="ARBA" id="ARBA00022723"/>
    </source>
</evidence>
<dbReference type="CDD" id="cd01335">
    <property type="entry name" value="Radical_SAM"/>
    <property type="match status" value="1"/>
</dbReference>
<keyword evidence="2" id="KW-0004">4Fe-4S</keyword>
<reference evidence="8 9" key="1">
    <citation type="submission" date="2016-10" db="EMBL/GenBank/DDBJ databases">
        <authorList>
            <person name="Varghese N."/>
            <person name="Submissions S."/>
        </authorList>
    </citation>
    <scope>NUCLEOTIDE SEQUENCE [LARGE SCALE GENOMIC DNA]</scope>
    <source>
        <strain evidence="8 9">CGMCC 1.7734</strain>
    </source>
</reference>
<keyword evidence="9" id="KW-1185">Reference proteome</keyword>
<dbReference type="EMBL" id="FOEH01000003">
    <property type="protein sequence ID" value="SEQ43542.1"/>
    <property type="molecule type" value="Genomic_DNA"/>
</dbReference>
<dbReference type="SFLD" id="SFLDG01067">
    <property type="entry name" value="SPASM/twitch_domain_containing"/>
    <property type="match status" value="1"/>
</dbReference>
<dbReference type="Gene3D" id="3.20.20.70">
    <property type="entry name" value="Aldolase class I"/>
    <property type="match status" value="1"/>
</dbReference>
<dbReference type="InterPro" id="IPR017200">
    <property type="entry name" value="PqqE-like"/>
</dbReference>
<accession>A0A1H9G078</accession>
<sequence>MFPQDYNENPFIVIWELTRACELKCLHCRAEAQYHRHPLELSFEEGKKLIDDLYEMNNPMLVFTGGDPLMRPDVFDIAEYAVKKGVRVSMTPSATPNVTKEAMEKAKNVGLARWAFSIDGHSAEVHDHFRGTSGSFDLTMNAINYLHELEMPLQINTVISRYNVDYLDEMAEMVEKLGCVLWSVFFLVPTGRGKESDMISPAEHEKVLRWLYKLSKRVPYDIKTTAAQHYRRVVIQGKMRENKDHDDAIRYEDALMSGKTGQIDGLGRAPKGVNDGNGFVFISHTGDVFPSGLLPIKAGNVRETPLATIYRESEVFQNLRNPDKYKGKCGVCEFRHVCGGSRSRAYNVTGDYMESEPYCVYIPKAMRKKKKQAN</sequence>
<name>A0A1H9G078_9BACI</name>
<dbReference type="PANTHER" id="PTHR11228:SF34">
    <property type="entry name" value="TUNGSTEN-CONTAINING ALDEHYDE FERREDOXIN OXIDOREDUCTASE COFACTOR MODIFYING PROTEIN"/>
    <property type="match status" value="1"/>
</dbReference>
<comment type="cofactor">
    <cofactor evidence="1">
        <name>[4Fe-4S] cluster</name>
        <dbReference type="ChEBI" id="CHEBI:49883"/>
    </cofactor>
</comment>
<dbReference type="SFLD" id="SFLDS00029">
    <property type="entry name" value="Radical_SAM"/>
    <property type="match status" value="1"/>
</dbReference>
<dbReference type="SFLD" id="SFLDG01386">
    <property type="entry name" value="main_SPASM_domain-containing"/>
    <property type="match status" value="1"/>
</dbReference>
<keyword evidence="4" id="KW-0479">Metal-binding</keyword>
<evidence type="ECO:0000313" key="9">
    <source>
        <dbReference type="Proteomes" id="UP000198733"/>
    </source>
</evidence>
<dbReference type="Proteomes" id="UP000198733">
    <property type="component" value="Unassembled WGS sequence"/>
</dbReference>
<evidence type="ECO:0000256" key="1">
    <source>
        <dbReference type="ARBA" id="ARBA00001966"/>
    </source>
</evidence>
<feature type="domain" description="Radical SAM core" evidence="7">
    <location>
        <begin position="7"/>
        <end position="217"/>
    </location>
</feature>
<dbReference type="RefSeq" id="WP_092504532.1">
    <property type="nucleotide sequence ID" value="NZ_FOEH01000003.1"/>
</dbReference>
<dbReference type="Pfam" id="PF13186">
    <property type="entry name" value="SPASM"/>
    <property type="match status" value="1"/>
</dbReference>
<gene>
    <name evidence="8" type="ORF">SAMN05216232_2403</name>
</gene>
<comment type="caution">
    <text evidence="8">The sequence shown here is derived from an EMBL/GenBank/DDBJ whole genome shotgun (WGS) entry which is preliminary data.</text>
</comment>
<dbReference type="InterPro" id="IPR007197">
    <property type="entry name" value="rSAM"/>
</dbReference>
<dbReference type="InterPro" id="IPR050377">
    <property type="entry name" value="Radical_SAM_PqqE_MftC-like"/>
</dbReference>
<dbReference type="NCBIfam" id="TIGR04085">
    <property type="entry name" value="rSAM_more_4Fe4S"/>
    <property type="match status" value="1"/>
</dbReference>
<dbReference type="SUPFAM" id="SSF102114">
    <property type="entry name" value="Radical SAM enzymes"/>
    <property type="match status" value="1"/>
</dbReference>
<dbReference type="PIRSF" id="PIRSF037420">
    <property type="entry name" value="PQQ_syn_pqqE"/>
    <property type="match status" value="1"/>
</dbReference>
<dbReference type="PROSITE" id="PS51918">
    <property type="entry name" value="RADICAL_SAM"/>
    <property type="match status" value="1"/>
</dbReference>
<evidence type="ECO:0000256" key="5">
    <source>
        <dbReference type="ARBA" id="ARBA00023004"/>
    </source>
</evidence>
<evidence type="ECO:0000256" key="6">
    <source>
        <dbReference type="ARBA" id="ARBA00023014"/>
    </source>
</evidence>
<organism evidence="8 9">
    <name type="scientific">Virgibacillus subterraneus</name>
    <dbReference type="NCBI Taxonomy" id="621109"/>
    <lineage>
        <taxon>Bacteria</taxon>
        <taxon>Bacillati</taxon>
        <taxon>Bacillota</taxon>
        <taxon>Bacilli</taxon>
        <taxon>Bacillales</taxon>
        <taxon>Bacillaceae</taxon>
        <taxon>Virgibacillus</taxon>
    </lineage>
</organism>
<evidence type="ECO:0000256" key="2">
    <source>
        <dbReference type="ARBA" id="ARBA00022485"/>
    </source>
</evidence>